<feature type="domain" description="Solute-binding protein family 3/N-terminal" evidence="3">
    <location>
        <begin position="26"/>
        <end position="242"/>
    </location>
</feature>
<evidence type="ECO:0000256" key="1">
    <source>
        <dbReference type="ARBA" id="ARBA00022729"/>
    </source>
</evidence>
<feature type="chain" id="PRO_5046405275" evidence="2">
    <location>
        <begin position="21"/>
        <end position="242"/>
    </location>
</feature>
<protein>
    <submittedName>
        <fullName evidence="4">Transporter substrate-binding domain-containing protein</fullName>
    </submittedName>
</protein>
<evidence type="ECO:0000259" key="3">
    <source>
        <dbReference type="SMART" id="SM00062"/>
    </source>
</evidence>
<dbReference type="RefSeq" id="WP_172202208.1">
    <property type="nucleotide sequence ID" value="NZ_CP071060.1"/>
</dbReference>
<proteinExistence type="predicted"/>
<sequence>MMRRLLLALLLLFGALRAVAADDVPTLTVVGDAAPPFRIFAGAEPRGIYFDLIKRLAQRVGCRLRFVEVPPARALAMMRQGEADLMIGLLLTPERATFLHYLQPNLPPVDKRFLVRPDGPRIERYEDLAKLQIGVEMGKSYSPTFDHDAKLSKDVSDNYAAALRKLRAGRIDTVVIPEAEADWMMREMQLHFDKAPYRIVGQPTYLTLSRASPHQRLLAPLEQALSELAAAGEFAALMQRYR</sequence>
<evidence type="ECO:0000256" key="2">
    <source>
        <dbReference type="SAM" id="SignalP"/>
    </source>
</evidence>
<keyword evidence="1 2" id="KW-0732">Signal</keyword>
<name>A0ABX7M8N5_9RHOO</name>
<dbReference type="EMBL" id="CP071060">
    <property type="protein sequence ID" value="QSI77029.1"/>
    <property type="molecule type" value="Genomic_DNA"/>
</dbReference>
<organism evidence="4 5">
    <name type="scientific">Niveibacterium microcysteis</name>
    <dbReference type="NCBI Taxonomy" id="2811415"/>
    <lineage>
        <taxon>Bacteria</taxon>
        <taxon>Pseudomonadati</taxon>
        <taxon>Pseudomonadota</taxon>
        <taxon>Betaproteobacteria</taxon>
        <taxon>Rhodocyclales</taxon>
        <taxon>Rhodocyclaceae</taxon>
        <taxon>Niveibacterium</taxon>
    </lineage>
</organism>
<keyword evidence="5" id="KW-1185">Reference proteome</keyword>
<dbReference type="PANTHER" id="PTHR35936:SF35">
    <property type="entry name" value="L-CYSTINE-BINDING PROTEIN TCYJ"/>
    <property type="match status" value="1"/>
</dbReference>
<reference evidence="4 5" key="1">
    <citation type="submission" date="2021-02" db="EMBL/GenBank/DDBJ databases">
        <title>Niveibacterium changnyeongensis HC41.</title>
        <authorList>
            <person name="Kang M."/>
        </authorList>
    </citation>
    <scope>NUCLEOTIDE SEQUENCE [LARGE SCALE GENOMIC DNA]</scope>
    <source>
        <strain evidence="4 5">HC41</strain>
    </source>
</reference>
<evidence type="ECO:0000313" key="5">
    <source>
        <dbReference type="Proteomes" id="UP000663570"/>
    </source>
</evidence>
<dbReference type="InterPro" id="IPR001638">
    <property type="entry name" value="Solute-binding_3/MltF_N"/>
</dbReference>
<dbReference type="SUPFAM" id="SSF53850">
    <property type="entry name" value="Periplasmic binding protein-like II"/>
    <property type="match status" value="1"/>
</dbReference>
<dbReference type="PANTHER" id="PTHR35936">
    <property type="entry name" value="MEMBRANE-BOUND LYTIC MUREIN TRANSGLYCOSYLASE F"/>
    <property type="match status" value="1"/>
</dbReference>
<evidence type="ECO:0000313" key="4">
    <source>
        <dbReference type="EMBL" id="QSI77029.1"/>
    </source>
</evidence>
<dbReference type="Proteomes" id="UP000663570">
    <property type="component" value="Chromosome"/>
</dbReference>
<gene>
    <name evidence="4" type="ORF">JY500_21715</name>
</gene>
<feature type="signal peptide" evidence="2">
    <location>
        <begin position="1"/>
        <end position="20"/>
    </location>
</feature>
<dbReference type="Pfam" id="PF00497">
    <property type="entry name" value="SBP_bac_3"/>
    <property type="match status" value="1"/>
</dbReference>
<dbReference type="Gene3D" id="3.40.190.10">
    <property type="entry name" value="Periplasmic binding protein-like II"/>
    <property type="match status" value="2"/>
</dbReference>
<dbReference type="SMART" id="SM00062">
    <property type="entry name" value="PBPb"/>
    <property type="match status" value="1"/>
</dbReference>
<accession>A0ABX7M8N5</accession>